<comment type="cofactor">
    <cofactor evidence="2">
        <name>Mg(2+)</name>
        <dbReference type="ChEBI" id="CHEBI:18420"/>
    </cofactor>
</comment>
<proteinExistence type="inferred from homology"/>
<dbReference type="GO" id="GO:0004177">
    <property type="term" value="F:aminopeptidase activity"/>
    <property type="evidence" value="ECO:0007669"/>
    <property type="project" value="UniProtKB-KW"/>
</dbReference>
<evidence type="ECO:0000313" key="10">
    <source>
        <dbReference type="EMBL" id="PJE51288.1"/>
    </source>
</evidence>
<keyword evidence="7" id="KW-0479">Metal-binding</keyword>
<gene>
    <name evidence="10" type="ORF">COV29_00835</name>
</gene>
<accession>A0A2J0Q8D6</accession>
<evidence type="ECO:0008006" key="12">
    <source>
        <dbReference type="Google" id="ProtNLM"/>
    </source>
</evidence>
<dbReference type="SUPFAM" id="SSF144052">
    <property type="entry name" value="Thermophilic metalloprotease-like"/>
    <property type="match status" value="1"/>
</dbReference>
<evidence type="ECO:0000256" key="7">
    <source>
        <dbReference type="ARBA" id="ARBA00022723"/>
    </source>
</evidence>
<evidence type="ECO:0000256" key="1">
    <source>
        <dbReference type="ARBA" id="ARBA00001941"/>
    </source>
</evidence>
<dbReference type="GO" id="GO:0006508">
    <property type="term" value="P:proteolysis"/>
    <property type="evidence" value="ECO:0007669"/>
    <property type="project" value="UniProtKB-KW"/>
</dbReference>
<dbReference type="PRINTS" id="PR00919">
    <property type="entry name" value="THERMOPTASE"/>
</dbReference>
<organism evidence="10 11">
    <name type="scientific">Candidatus Yanofskybacteria bacterium CG10_big_fil_rev_8_21_14_0_10_36_16</name>
    <dbReference type="NCBI Taxonomy" id="1975096"/>
    <lineage>
        <taxon>Bacteria</taxon>
        <taxon>Candidatus Yanofskyibacteriota</taxon>
    </lineage>
</organism>
<dbReference type="InterPro" id="IPR052170">
    <property type="entry name" value="M29_Exopeptidase"/>
</dbReference>
<comment type="similarity">
    <text evidence="4">Belongs to the peptidase M29 family.</text>
</comment>
<reference evidence="10 11" key="1">
    <citation type="submission" date="2017-09" db="EMBL/GenBank/DDBJ databases">
        <title>Depth-based differentiation of microbial function through sediment-hosted aquifers and enrichment of novel symbionts in the deep terrestrial subsurface.</title>
        <authorList>
            <person name="Probst A.J."/>
            <person name="Ladd B."/>
            <person name="Jarett J.K."/>
            <person name="Geller-Mcgrath D.E."/>
            <person name="Sieber C.M."/>
            <person name="Emerson J.B."/>
            <person name="Anantharaman K."/>
            <person name="Thomas B.C."/>
            <person name="Malmstrom R."/>
            <person name="Stieglmeier M."/>
            <person name="Klingl A."/>
            <person name="Woyke T."/>
            <person name="Ryan C.M."/>
            <person name="Banfield J.F."/>
        </authorList>
    </citation>
    <scope>NUCLEOTIDE SEQUENCE [LARGE SCALE GENOMIC DNA]</scope>
    <source>
        <strain evidence="10">CG10_big_fil_rev_8_21_14_0_10_36_16</strain>
    </source>
</reference>
<keyword evidence="5" id="KW-0031">Aminopeptidase</keyword>
<evidence type="ECO:0000256" key="3">
    <source>
        <dbReference type="ARBA" id="ARBA00001947"/>
    </source>
</evidence>
<dbReference type="PANTHER" id="PTHR34448">
    <property type="entry name" value="AMINOPEPTIDASE"/>
    <property type="match status" value="1"/>
</dbReference>
<comment type="cofactor">
    <cofactor evidence="3">
        <name>Zn(2+)</name>
        <dbReference type="ChEBI" id="CHEBI:29105"/>
    </cofactor>
</comment>
<dbReference type="GO" id="GO:0008237">
    <property type="term" value="F:metallopeptidase activity"/>
    <property type="evidence" value="ECO:0007669"/>
    <property type="project" value="UniProtKB-KW"/>
</dbReference>
<comment type="caution">
    <text evidence="10">The sequence shown here is derived from an EMBL/GenBank/DDBJ whole genome shotgun (WGS) entry which is preliminary data.</text>
</comment>
<dbReference type="EMBL" id="PCXQ01000003">
    <property type="protein sequence ID" value="PJE51288.1"/>
    <property type="molecule type" value="Genomic_DNA"/>
</dbReference>
<comment type="cofactor">
    <cofactor evidence="1">
        <name>Co(2+)</name>
        <dbReference type="ChEBI" id="CHEBI:48828"/>
    </cofactor>
</comment>
<evidence type="ECO:0000256" key="6">
    <source>
        <dbReference type="ARBA" id="ARBA00022670"/>
    </source>
</evidence>
<sequence>MTLVGNSVLIGAVIFKRREVSMLKRSFQQNLETYADVVISLGVNLQPGQVLTISAEPVHKELIMALMERAYKKGAKDVIVDLSDPEFDRIKVLNVKNQDYLDFLPEHAKAKFKEIVDNGHARIRICGMEKPDILEGLDVSRIEKANFEAIKYFYDEGIDKGNVQWCVIAGATKGWAEKVFPKVPPVVAHTKLWDYIFKITRSDRDDALDAWERHLDLLRSRSEKLNDLGIDMLRFQGEGTDLTVGLSHKALFMSAFEKTHRGISYCANIPTEEVYTTPDRRRTRGHFAATRPVLVGGNLVEGLKVVFDNEGGVANFSCRKGHEAFEKNITADEGARFLGEVAKVGVDSPIFESGIISNEILTDENAACHVALGGAYRTCFKDFAQISDEEYKELGCNYSSRHLDVMISNKTTDVTAVTRDGKEVLLLKKGRWQI</sequence>
<dbReference type="Proteomes" id="UP000228496">
    <property type="component" value="Unassembled WGS sequence"/>
</dbReference>
<dbReference type="InterPro" id="IPR035097">
    <property type="entry name" value="M29_N-terminal"/>
</dbReference>
<evidence type="ECO:0000256" key="8">
    <source>
        <dbReference type="ARBA" id="ARBA00022801"/>
    </source>
</evidence>
<evidence type="ECO:0000256" key="2">
    <source>
        <dbReference type="ARBA" id="ARBA00001946"/>
    </source>
</evidence>
<dbReference type="PANTHER" id="PTHR34448:SF3">
    <property type="entry name" value="AMINOPEPTIDASE AMPS"/>
    <property type="match status" value="1"/>
</dbReference>
<keyword evidence="9" id="KW-0482">Metalloprotease</keyword>
<evidence type="ECO:0000256" key="5">
    <source>
        <dbReference type="ARBA" id="ARBA00022438"/>
    </source>
</evidence>
<dbReference type="InterPro" id="IPR000787">
    <property type="entry name" value="Peptidase_M29"/>
</dbReference>
<dbReference type="AlphaFoldDB" id="A0A2J0Q8D6"/>
<dbReference type="Pfam" id="PF02073">
    <property type="entry name" value="Peptidase_M29"/>
    <property type="match status" value="1"/>
</dbReference>
<evidence type="ECO:0000256" key="9">
    <source>
        <dbReference type="ARBA" id="ARBA00023049"/>
    </source>
</evidence>
<keyword evidence="6" id="KW-0645">Protease</keyword>
<evidence type="ECO:0000256" key="4">
    <source>
        <dbReference type="ARBA" id="ARBA00008236"/>
    </source>
</evidence>
<evidence type="ECO:0000313" key="11">
    <source>
        <dbReference type="Proteomes" id="UP000228496"/>
    </source>
</evidence>
<protein>
    <recommendedName>
        <fullName evidence="12">Aminopeptidase</fullName>
    </recommendedName>
</protein>
<dbReference type="GO" id="GO:0046872">
    <property type="term" value="F:metal ion binding"/>
    <property type="evidence" value="ECO:0007669"/>
    <property type="project" value="UniProtKB-KW"/>
</dbReference>
<name>A0A2J0Q8D6_9BACT</name>
<keyword evidence="8" id="KW-0378">Hydrolase</keyword>
<dbReference type="Gene3D" id="3.40.1830.10">
    <property type="entry name" value="Thermophilic metalloprotease (M29)"/>
    <property type="match status" value="1"/>
</dbReference>